<dbReference type="InterPro" id="IPR013783">
    <property type="entry name" value="Ig-like_fold"/>
</dbReference>
<feature type="domain" description="Glycoside hydrolase family 2 immunoglobulin-like beta-sandwich" evidence="9">
    <location>
        <begin position="256"/>
        <end position="336"/>
    </location>
</feature>
<dbReference type="PANTHER" id="PTHR43730">
    <property type="entry name" value="BETA-MANNOSIDASE"/>
    <property type="match status" value="1"/>
</dbReference>
<dbReference type="EC" id="3.2.1.25" evidence="3"/>
<evidence type="ECO:0000256" key="5">
    <source>
        <dbReference type="ARBA" id="ARBA00023295"/>
    </source>
</evidence>
<dbReference type="InterPro" id="IPR008979">
    <property type="entry name" value="Galactose-bd-like_sf"/>
</dbReference>
<keyword evidence="5" id="KW-0326">Glycosidase</keyword>
<comment type="caution">
    <text evidence="12">The sequence shown here is derived from an EMBL/GenBank/DDBJ whole genome shotgun (WGS) entry which is preliminary data.</text>
</comment>
<dbReference type="InterPro" id="IPR017853">
    <property type="entry name" value="GH"/>
</dbReference>
<dbReference type="SUPFAM" id="SSF51445">
    <property type="entry name" value="(Trans)glycosidases"/>
    <property type="match status" value="1"/>
</dbReference>
<dbReference type="Pfam" id="PF00703">
    <property type="entry name" value="Glyco_hydro_2"/>
    <property type="match status" value="1"/>
</dbReference>
<evidence type="ECO:0000313" key="13">
    <source>
        <dbReference type="Proteomes" id="UP001063166"/>
    </source>
</evidence>
<dbReference type="GO" id="GO:0005975">
    <property type="term" value="P:carbohydrate metabolic process"/>
    <property type="evidence" value="ECO:0007669"/>
    <property type="project" value="InterPro"/>
</dbReference>
<evidence type="ECO:0000256" key="2">
    <source>
        <dbReference type="ARBA" id="ARBA00004740"/>
    </source>
</evidence>
<gene>
    <name evidence="12" type="ORF">LshimejAT787_2300150</name>
</gene>
<accession>A0A9P3Q0M6</accession>
<keyword evidence="4 12" id="KW-0378">Hydrolase</keyword>
<sequence>MTAARTTRLDQGWSWKQRNATICDSVLDELKLPNDGCIQAGWKEAQAFPSEIHVELLKAGLISDPYLGFNEHKVQWIGETEWLYKCTFPFTADSAHQHAILEFEGLDTVCDVYLNGKLILSTDNQFRTYSYPISLFDNANTLKDTNTLLLHFKSAKILAKAEEAKYGKVRAGSTNLGDPSRVYVRKAQYDWRWDWGPELMTVGPYRPIKLKTYSVCISEMHTRASVSFDESGTPSPVLKVDVGLDGTPSPELAQALGVVLKDSVGKEIRRAQMPLHDVSSTTSMVRDAVSWDLRSEDLKLWWPVGYGQQNLYNVEVHLVGPNGQVIDTQVKRVGFRSVELVQEQLAEADQYGTGTTFLFEVNGVRIFAGGSNWIPADNFLTTITEERYRAWLTLLRDGNQNMVRVWGGGIYEPDVFYDICDELGILAWQDFQFACGVYPAHDEFVKSVTKEAEDNVKRLRHHPSLALFCGNNEDYQMILQWGDTKELPARVLYEKVFPEIVATLTDPPIPYHRGSPYGGKGWDTADPTVGDVHQWNVWGGKELPYQDYDKLGGRFVSEFGIPSMPDMRTVAHWMDGADETEWYSQSTLMAQHTKAGSFERRFAIVMNENFRLTSDLETYVYNTQLMQSEAVGYAYQSWRRAWRGRGKEYTSGVLVWQLNDCWPVTSWAIVDYFLRPKPIYFTIARHLAPIGVGISRTVIQNRANDRPRQFYEFGAIQSHDAKIDIWGTNSTLKPRSVKLELSFHDLKSSWTHSETHDVELLPNQSTELLSMPCPGPPRDGAQPPSGDPLWATSYSVVVSARLVGEDGRVLARFADWPQPYRYLAVPDPRLKVGVDGEKVVLSVERPVKGLWLSVEGEGPEVSWSDNALDVVPGDPQTIVAKGLGNRKLKVAYLGKEKASVI</sequence>
<organism evidence="12 13">
    <name type="scientific">Lyophyllum shimeji</name>
    <name type="common">Hon-shimeji</name>
    <name type="synonym">Tricholoma shimeji</name>
    <dbReference type="NCBI Taxonomy" id="47721"/>
    <lineage>
        <taxon>Eukaryota</taxon>
        <taxon>Fungi</taxon>
        <taxon>Dikarya</taxon>
        <taxon>Basidiomycota</taxon>
        <taxon>Agaricomycotina</taxon>
        <taxon>Agaricomycetes</taxon>
        <taxon>Agaricomycetidae</taxon>
        <taxon>Agaricales</taxon>
        <taxon>Tricholomatineae</taxon>
        <taxon>Lyophyllaceae</taxon>
        <taxon>Lyophyllum</taxon>
    </lineage>
</organism>
<evidence type="ECO:0000259" key="9">
    <source>
        <dbReference type="Pfam" id="PF00703"/>
    </source>
</evidence>
<evidence type="ECO:0000259" key="11">
    <source>
        <dbReference type="Pfam" id="PF22666"/>
    </source>
</evidence>
<feature type="domain" description="Mannosidase Ig/CBM-like" evidence="10">
    <location>
        <begin position="722"/>
        <end position="822"/>
    </location>
</feature>
<dbReference type="GO" id="GO:0004567">
    <property type="term" value="F:beta-mannosidase activity"/>
    <property type="evidence" value="ECO:0007669"/>
    <property type="project" value="UniProtKB-EC"/>
</dbReference>
<dbReference type="OrthoDB" id="2866996at2759"/>
<dbReference type="GO" id="GO:0006516">
    <property type="term" value="P:glycoprotein catabolic process"/>
    <property type="evidence" value="ECO:0007669"/>
    <property type="project" value="TreeGrafter"/>
</dbReference>
<dbReference type="Pfam" id="PF17786">
    <property type="entry name" value="Mannosidase_ig"/>
    <property type="match status" value="1"/>
</dbReference>
<keyword evidence="13" id="KW-1185">Reference proteome</keyword>
<evidence type="ECO:0000313" key="12">
    <source>
        <dbReference type="EMBL" id="GLB45455.1"/>
    </source>
</evidence>
<reference evidence="12" key="1">
    <citation type="submission" date="2022-07" db="EMBL/GenBank/DDBJ databases">
        <title>The genome of Lyophyllum shimeji provides insight into the initial evolution of ectomycorrhizal fungal genome.</title>
        <authorList>
            <person name="Kobayashi Y."/>
            <person name="Shibata T."/>
            <person name="Hirakawa H."/>
            <person name="Shigenobu S."/>
            <person name="Nishiyama T."/>
            <person name="Yamada A."/>
            <person name="Hasebe M."/>
            <person name="Kawaguchi M."/>
        </authorList>
    </citation>
    <scope>NUCLEOTIDE SEQUENCE</scope>
    <source>
        <strain evidence="12">AT787</strain>
    </source>
</reference>
<dbReference type="Gene3D" id="3.20.20.80">
    <property type="entry name" value="Glycosidases"/>
    <property type="match status" value="1"/>
</dbReference>
<dbReference type="Gene3D" id="2.60.40.10">
    <property type="entry name" value="Immunoglobulins"/>
    <property type="match status" value="1"/>
</dbReference>
<dbReference type="FunFam" id="3.20.20.80:FF:000050">
    <property type="entry name" value="Beta-mannosidase B"/>
    <property type="match status" value="1"/>
</dbReference>
<dbReference type="SUPFAM" id="SSF49303">
    <property type="entry name" value="beta-Galactosidase/glucuronidase domain"/>
    <property type="match status" value="2"/>
</dbReference>
<dbReference type="EMBL" id="BRPK01000023">
    <property type="protein sequence ID" value="GLB45455.1"/>
    <property type="molecule type" value="Genomic_DNA"/>
</dbReference>
<dbReference type="InterPro" id="IPR050887">
    <property type="entry name" value="Beta-mannosidase_GH2"/>
</dbReference>
<evidence type="ECO:0000256" key="6">
    <source>
        <dbReference type="ARBA" id="ARBA00038429"/>
    </source>
</evidence>
<evidence type="ECO:0000256" key="4">
    <source>
        <dbReference type="ARBA" id="ARBA00022801"/>
    </source>
</evidence>
<dbReference type="AlphaFoldDB" id="A0A9P3Q0M6"/>
<dbReference type="InterPro" id="IPR041447">
    <property type="entry name" value="Mannosidase_ig"/>
</dbReference>
<dbReference type="InterPro" id="IPR036156">
    <property type="entry name" value="Beta-gal/glucu_dom_sf"/>
</dbReference>
<comment type="catalytic activity">
    <reaction evidence="1">
        <text>Hydrolysis of terminal, non-reducing beta-D-mannose residues in beta-D-mannosides.</text>
        <dbReference type="EC" id="3.2.1.25"/>
    </reaction>
</comment>
<name>A0A9P3Q0M6_LYOSH</name>
<evidence type="ECO:0000259" key="10">
    <source>
        <dbReference type="Pfam" id="PF17786"/>
    </source>
</evidence>
<evidence type="ECO:0000256" key="7">
    <source>
        <dbReference type="ARBA" id="ARBA00041069"/>
    </source>
</evidence>
<dbReference type="InterPro" id="IPR006102">
    <property type="entry name" value="Ig-like_GH2"/>
</dbReference>
<dbReference type="InterPro" id="IPR054593">
    <property type="entry name" value="Beta-mannosidase-like_N2"/>
</dbReference>
<dbReference type="SUPFAM" id="SSF49785">
    <property type="entry name" value="Galactose-binding domain-like"/>
    <property type="match status" value="1"/>
</dbReference>
<evidence type="ECO:0000256" key="8">
    <source>
        <dbReference type="ARBA" id="ARBA00041614"/>
    </source>
</evidence>
<evidence type="ECO:0000256" key="3">
    <source>
        <dbReference type="ARBA" id="ARBA00012754"/>
    </source>
</evidence>
<comment type="similarity">
    <text evidence="6">Belongs to the glycosyl hydrolase 2 family. Beta-mannosidase B subfamily.</text>
</comment>
<dbReference type="Pfam" id="PF22666">
    <property type="entry name" value="Glyco_hydro_2_N2"/>
    <property type="match status" value="1"/>
</dbReference>
<feature type="domain" description="Beta-mannosidase-like galactose-binding" evidence="11">
    <location>
        <begin position="39"/>
        <end position="206"/>
    </location>
</feature>
<dbReference type="PANTHER" id="PTHR43730:SF1">
    <property type="entry name" value="BETA-MANNOSIDASE"/>
    <property type="match status" value="1"/>
</dbReference>
<dbReference type="Proteomes" id="UP001063166">
    <property type="component" value="Unassembled WGS sequence"/>
</dbReference>
<proteinExistence type="inferred from homology"/>
<dbReference type="Gene3D" id="2.60.120.260">
    <property type="entry name" value="Galactose-binding domain-like"/>
    <property type="match status" value="1"/>
</dbReference>
<comment type="pathway">
    <text evidence="2">Glycan metabolism; N-glycan degradation.</text>
</comment>
<protein>
    <recommendedName>
        <fullName evidence="7">Beta-mannosidase B</fullName>
        <ecNumber evidence="3">3.2.1.25</ecNumber>
    </recommendedName>
    <alternativeName>
        <fullName evidence="8">Mannanase B</fullName>
    </alternativeName>
</protein>
<evidence type="ECO:0000256" key="1">
    <source>
        <dbReference type="ARBA" id="ARBA00000829"/>
    </source>
</evidence>